<proteinExistence type="predicted"/>
<accession>A0A6A6QYA9</accession>
<dbReference type="SUPFAM" id="SSF50370">
    <property type="entry name" value="Ricin B-like lectins"/>
    <property type="match status" value="1"/>
</dbReference>
<reference evidence="2" key="1">
    <citation type="journal article" date="2020" name="Stud. Mycol.">
        <title>101 Dothideomycetes genomes: a test case for predicting lifestyles and emergence of pathogens.</title>
        <authorList>
            <person name="Haridas S."/>
            <person name="Albert R."/>
            <person name="Binder M."/>
            <person name="Bloem J."/>
            <person name="Labutti K."/>
            <person name="Salamov A."/>
            <person name="Andreopoulos B."/>
            <person name="Baker S."/>
            <person name="Barry K."/>
            <person name="Bills G."/>
            <person name="Bluhm B."/>
            <person name="Cannon C."/>
            <person name="Castanera R."/>
            <person name="Culley D."/>
            <person name="Daum C."/>
            <person name="Ezra D."/>
            <person name="Gonzalez J."/>
            <person name="Henrissat B."/>
            <person name="Kuo A."/>
            <person name="Liang C."/>
            <person name="Lipzen A."/>
            <person name="Lutzoni F."/>
            <person name="Magnuson J."/>
            <person name="Mondo S."/>
            <person name="Nolan M."/>
            <person name="Ohm R."/>
            <person name="Pangilinan J."/>
            <person name="Park H.-J."/>
            <person name="Ramirez L."/>
            <person name="Alfaro M."/>
            <person name="Sun H."/>
            <person name="Tritt A."/>
            <person name="Yoshinaga Y."/>
            <person name="Zwiers L.-H."/>
            <person name="Turgeon B."/>
            <person name="Goodwin S."/>
            <person name="Spatafora J."/>
            <person name="Crous P."/>
            <person name="Grigoriev I."/>
        </authorList>
    </citation>
    <scope>NUCLEOTIDE SEQUENCE</scope>
    <source>
        <strain evidence="2">CBS 269.34</strain>
    </source>
</reference>
<evidence type="ECO:0000256" key="1">
    <source>
        <dbReference type="SAM" id="SignalP"/>
    </source>
</evidence>
<protein>
    <submittedName>
        <fullName evidence="2">Uncharacterized protein</fullName>
    </submittedName>
</protein>
<dbReference type="EMBL" id="MU004187">
    <property type="protein sequence ID" value="KAF2497064.1"/>
    <property type="molecule type" value="Genomic_DNA"/>
</dbReference>
<keyword evidence="3" id="KW-1185">Reference proteome</keyword>
<dbReference type="AlphaFoldDB" id="A0A6A6QYA9"/>
<sequence length="235" mass="23894">MHLPLPPLFLITLLPTLSLTAPTFTTLINSSAEDSSHFLHTLRLQKRTVTTLDPAAFAEAQVRDPTATRAFTSTTITTTTGLCLSVDELSGDFRANLTPVPAAACDGSAGQSWDIITAGKHNDQPGTMIVVSTLTQACLNFDPRRAAGNQVLLFSCGGRADGGGAVTDSQLFAFDGGAGPLALRPENAAGTCLTIAGGKALDQAACVAGEVAQSFTFGGQGVSAPAPGNGTGACS</sequence>
<dbReference type="CDD" id="cd00161">
    <property type="entry name" value="beta-trefoil_Ricin-like"/>
    <property type="match status" value="1"/>
</dbReference>
<evidence type="ECO:0000313" key="3">
    <source>
        <dbReference type="Proteomes" id="UP000799750"/>
    </source>
</evidence>
<dbReference type="PROSITE" id="PS50231">
    <property type="entry name" value="RICIN_B_LECTIN"/>
    <property type="match status" value="1"/>
</dbReference>
<name>A0A6A6QYA9_9PEZI</name>
<dbReference type="InterPro" id="IPR035992">
    <property type="entry name" value="Ricin_B-like_lectins"/>
</dbReference>
<keyword evidence="1" id="KW-0732">Signal</keyword>
<feature type="signal peptide" evidence="1">
    <location>
        <begin position="1"/>
        <end position="20"/>
    </location>
</feature>
<feature type="chain" id="PRO_5025430599" evidence="1">
    <location>
        <begin position="21"/>
        <end position="235"/>
    </location>
</feature>
<dbReference type="OrthoDB" id="5383818at2759"/>
<gene>
    <name evidence="2" type="ORF">BU16DRAFT_560377</name>
</gene>
<organism evidence="2 3">
    <name type="scientific">Lophium mytilinum</name>
    <dbReference type="NCBI Taxonomy" id="390894"/>
    <lineage>
        <taxon>Eukaryota</taxon>
        <taxon>Fungi</taxon>
        <taxon>Dikarya</taxon>
        <taxon>Ascomycota</taxon>
        <taxon>Pezizomycotina</taxon>
        <taxon>Dothideomycetes</taxon>
        <taxon>Pleosporomycetidae</taxon>
        <taxon>Mytilinidiales</taxon>
        <taxon>Mytilinidiaceae</taxon>
        <taxon>Lophium</taxon>
    </lineage>
</organism>
<evidence type="ECO:0000313" key="2">
    <source>
        <dbReference type="EMBL" id="KAF2497064.1"/>
    </source>
</evidence>
<dbReference type="Gene3D" id="2.80.10.50">
    <property type="match status" value="1"/>
</dbReference>
<dbReference type="Proteomes" id="UP000799750">
    <property type="component" value="Unassembled WGS sequence"/>
</dbReference>